<proteinExistence type="predicted"/>
<organism evidence="2">
    <name type="scientific">Arundo donax</name>
    <name type="common">Giant reed</name>
    <name type="synonym">Donax arundinaceus</name>
    <dbReference type="NCBI Taxonomy" id="35708"/>
    <lineage>
        <taxon>Eukaryota</taxon>
        <taxon>Viridiplantae</taxon>
        <taxon>Streptophyta</taxon>
        <taxon>Embryophyta</taxon>
        <taxon>Tracheophyta</taxon>
        <taxon>Spermatophyta</taxon>
        <taxon>Magnoliopsida</taxon>
        <taxon>Liliopsida</taxon>
        <taxon>Poales</taxon>
        <taxon>Poaceae</taxon>
        <taxon>PACMAD clade</taxon>
        <taxon>Arundinoideae</taxon>
        <taxon>Arundineae</taxon>
        <taxon>Arundo</taxon>
    </lineage>
</organism>
<keyword evidence="1" id="KW-1133">Transmembrane helix</keyword>
<evidence type="ECO:0000256" key="1">
    <source>
        <dbReference type="SAM" id="Phobius"/>
    </source>
</evidence>
<protein>
    <submittedName>
        <fullName evidence="2">Acetylglucosaminyltransferase, putative</fullName>
    </submittedName>
</protein>
<sequence>MSNRSSLLHMIFWILSGFMKLCCFTKSAWLYAFILMSLKQKLKCQASVRIRLL</sequence>
<keyword evidence="1" id="KW-0812">Transmembrane</keyword>
<dbReference type="AlphaFoldDB" id="A0A0A8YRE7"/>
<dbReference type="EMBL" id="GBRH01268436">
    <property type="protein sequence ID" value="JAD29459.1"/>
    <property type="molecule type" value="Transcribed_RNA"/>
</dbReference>
<reference evidence="2" key="1">
    <citation type="submission" date="2014-09" db="EMBL/GenBank/DDBJ databases">
        <authorList>
            <person name="Magalhaes I.L.F."/>
            <person name="Oliveira U."/>
            <person name="Santos F.R."/>
            <person name="Vidigal T.H.D.A."/>
            <person name="Brescovit A.D."/>
            <person name="Santos A.J."/>
        </authorList>
    </citation>
    <scope>NUCLEOTIDE SEQUENCE</scope>
    <source>
        <tissue evidence="2">Shoot tissue taken approximately 20 cm above the soil surface</tissue>
    </source>
</reference>
<dbReference type="GO" id="GO:0016740">
    <property type="term" value="F:transferase activity"/>
    <property type="evidence" value="ECO:0007669"/>
    <property type="project" value="UniProtKB-KW"/>
</dbReference>
<feature type="transmembrane region" description="Helical" evidence="1">
    <location>
        <begin position="12"/>
        <end position="34"/>
    </location>
</feature>
<accession>A0A0A8YRE7</accession>
<keyword evidence="2" id="KW-0808">Transferase</keyword>
<name>A0A0A8YRE7_ARUDO</name>
<keyword evidence="1" id="KW-0472">Membrane</keyword>
<evidence type="ECO:0000313" key="2">
    <source>
        <dbReference type="EMBL" id="JAD29459.1"/>
    </source>
</evidence>
<reference evidence="2" key="2">
    <citation type="journal article" date="2015" name="Data Brief">
        <title>Shoot transcriptome of the giant reed, Arundo donax.</title>
        <authorList>
            <person name="Barrero R.A."/>
            <person name="Guerrero F.D."/>
            <person name="Moolhuijzen P."/>
            <person name="Goolsby J.A."/>
            <person name="Tidwell J."/>
            <person name="Bellgard S.E."/>
            <person name="Bellgard M.I."/>
        </authorList>
    </citation>
    <scope>NUCLEOTIDE SEQUENCE</scope>
    <source>
        <tissue evidence="2">Shoot tissue taken approximately 20 cm above the soil surface</tissue>
    </source>
</reference>